<proteinExistence type="predicted"/>
<accession>A0A0F5Y7P9</accession>
<evidence type="ECO:0000256" key="1">
    <source>
        <dbReference type="SAM" id="MobiDB-lite"/>
    </source>
</evidence>
<evidence type="ECO:0000313" key="3">
    <source>
        <dbReference type="EMBL" id="KKD34971.1"/>
    </source>
</evidence>
<dbReference type="AlphaFoldDB" id="A0A0F5Y7P9"/>
<dbReference type="EMBL" id="LATL02000056">
    <property type="protein sequence ID" value="KKD34971.1"/>
    <property type="molecule type" value="Genomic_DNA"/>
</dbReference>
<evidence type="ECO:0000313" key="4">
    <source>
        <dbReference type="Proteomes" id="UP000033607"/>
    </source>
</evidence>
<evidence type="ECO:0000259" key="2">
    <source>
        <dbReference type="Pfam" id="PF10047"/>
    </source>
</evidence>
<protein>
    <recommendedName>
        <fullName evidence="2">DUF2281 domain-containing protein</fullName>
    </recommendedName>
</protein>
<name>A0A0F5Y7P9_9CYAN</name>
<feature type="domain" description="DUF2281" evidence="2">
    <location>
        <begin position="7"/>
        <end position="43"/>
    </location>
</feature>
<dbReference type="Proteomes" id="UP000033607">
    <property type="component" value="Unassembled WGS sequence"/>
</dbReference>
<organism evidence="3 4">
    <name type="scientific">Limnoraphis robusta CS-951</name>
    <dbReference type="NCBI Taxonomy" id="1637645"/>
    <lineage>
        <taxon>Bacteria</taxon>
        <taxon>Bacillati</taxon>
        <taxon>Cyanobacteriota</taxon>
        <taxon>Cyanophyceae</taxon>
        <taxon>Oscillatoriophycideae</taxon>
        <taxon>Oscillatoriales</taxon>
        <taxon>Sirenicapillariaceae</taxon>
        <taxon>Limnoraphis</taxon>
    </lineage>
</organism>
<comment type="caution">
    <text evidence="3">The sequence shown here is derived from an EMBL/GenBank/DDBJ whole genome shotgun (WGS) entry which is preliminary data.</text>
</comment>
<reference evidence="3 4" key="1">
    <citation type="submission" date="2015-06" db="EMBL/GenBank/DDBJ databases">
        <title>Draft genome assembly of filamentous brackish cyanobacterium Limnoraphis robusta strain CS-951.</title>
        <authorList>
            <person name="Willis A."/>
            <person name="Parks M."/>
            <person name="Burford M.A."/>
        </authorList>
    </citation>
    <scope>NUCLEOTIDE SEQUENCE [LARGE SCALE GENOMIC DNA]</scope>
    <source>
        <strain evidence="3 4">CS-951</strain>
    </source>
</reference>
<dbReference type="Pfam" id="PF10047">
    <property type="entry name" value="DUF2281"/>
    <property type="match status" value="1"/>
</dbReference>
<dbReference type="InterPro" id="IPR018739">
    <property type="entry name" value="DUF2281"/>
</dbReference>
<sequence>MSHLSEKILQTVEALPPEDQQQVLDFVQFLQAKRQKLKTAEPEIVSQSFFEVAQASIGAGEGPGDLSTNPDYMRGYGQ</sequence>
<dbReference type="OrthoDB" id="9256236at2"/>
<feature type="region of interest" description="Disordered" evidence="1">
    <location>
        <begin position="59"/>
        <end position="78"/>
    </location>
</feature>
<dbReference type="RefSeq" id="WP_046281874.1">
    <property type="nucleotide sequence ID" value="NZ_LATL02000056.1"/>
</dbReference>
<gene>
    <name evidence="3" type="ORF">WN50_27865</name>
</gene>